<dbReference type="EMBL" id="FOTC01000001">
    <property type="protein sequence ID" value="SFK74120.1"/>
    <property type="molecule type" value="Genomic_DNA"/>
</dbReference>
<keyword evidence="1" id="KW-1133">Transmembrane helix</keyword>
<protein>
    <recommendedName>
        <fullName evidence="2">DUF7991 domain-containing protein</fullName>
    </recommendedName>
</protein>
<accession>A0A1I4C0G5</accession>
<gene>
    <name evidence="3" type="ORF">SAMN04487950_0864</name>
</gene>
<feature type="transmembrane region" description="Helical" evidence="1">
    <location>
        <begin position="40"/>
        <end position="63"/>
    </location>
</feature>
<evidence type="ECO:0000313" key="3">
    <source>
        <dbReference type="EMBL" id="SFK74120.1"/>
    </source>
</evidence>
<organism evidence="3 4">
    <name type="scientific">Halogranum rubrum</name>
    <dbReference type="NCBI Taxonomy" id="553466"/>
    <lineage>
        <taxon>Archaea</taxon>
        <taxon>Methanobacteriati</taxon>
        <taxon>Methanobacteriota</taxon>
        <taxon>Stenosarchaea group</taxon>
        <taxon>Halobacteria</taxon>
        <taxon>Halobacteriales</taxon>
        <taxon>Haloferacaceae</taxon>
    </lineage>
</organism>
<name>A0A1I4C0G5_9EURY</name>
<dbReference type="Proteomes" id="UP000199607">
    <property type="component" value="Unassembled WGS sequence"/>
</dbReference>
<feature type="domain" description="DUF7991" evidence="2">
    <location>
        <begin position="1"/>
        <end position="105"/>
    </location>
</feature>
<keyword evidence="1" id="KW-0472">Membrane</keyword>
<dbReference type="InterPro" id="IPR058304">
    <property type="entry name" value="DUF7991"/>
</dbReference>
<evidence type="ECO:0000256" key="1">
    <source>
        <dbReference type="SAM" id="Phobius"/>
    </source>
</evidence>
<evidence type="ECO:0000313" key="4">
    <source>
        <dbReference type="Proteomes" id="UP000199607"/>
    </source>
</evidence>
<feature type="transmembrane region" description="Helical" evidence="1">
    <location>
        <begin position="6"/>
        <end position="28"/>
    </location>
</feature>
<sequence>MVSVISLVLLGVVLAIHTLIAAVMTRFFRIRLKTQWGSVIYALLLIPLVLGVTTLVFFGVLGISGGLTLGTPSLLGLAIGMPLALGFTIDVLYIPSPDEYELPETR</sequence>
<dbReference type="RefSeq" id="WP_089866082.1">
    <property type="nucleotide sequence ID" value="NZ_FOTC01000001.1"/>
</dbReference>
<keyword evidence="1" id="KW-0812">Transmembrane</keyword>
<reference evidence="4" key="1">
    <citation type="submission" date="2016-10" db="EMBL/GenBank/DDBJ databases">
        <authorList>
            <person name="Varghese N."/>
            <person name="Submissions S."/>
        </authorList>
    </citation>
    <scope>NUCLEOTIDE SEQUENCE [LARGE SCALE GENOMIC DNA]</scope>
    <source>
        <strain evidence="4">CGMCC 1.7738</strain>
    </source>
</reference>
<dbReference type="Pfam" id="PF25953">
    <property type="entry name" value="DUF7991"/>
    <property type="match status" value="1"/>
</dbReference>
<proteinExistence type="predicted"/>
<feature type="transmembrane region" description="Helical" evidence="1">
    <location>
        <begin position="75"/>
        <end position="94"/>
    </location>
</feature>
<keyword evidence="4" id="KW-1185">Reference proteome</keyword>
<evidence type="ECO:0000259" key="2">
    <source>
        <dbReference type="Pfam" id="PF25953"/>
    </source>
</evidence>
<dbReference type="AlphaFoldDB" id="A0A1I4C0G5"/>